<feature type="transmembrane region" description="Helical" evidence="1">
    <location>
        <begin position="82"/>
        <end position="110"/>
    </location>
</feature>
<protein>
    <submittedName>
        <fullName evidence="2">DUF456 domain-containing protein</fullName>
    </submittedName>
</protein>
<accession>A0ABT3Q2V1</accession>
<evidence type="ECO:0000313" key="2">
    <source>
        <dbReference type="EMBL" id="MCW9714333.1"/>
    </source>
</evidence>
<feature type="transmembrane region" description="Helical" evidence="1">
    <location>
        <begin position="45"/>
        <end position="70"/>
    </location>
</feature>
<reference evidence="2 3" key="1">
    <citation type="submission" date="2021-11" db="EMBL/GenBank/DDBJ databases">
        <title>Aliifidinibius sp. nov., a new bacterium isolated from saline soil.</title>
        <authorList>
            <person name="Galisteo C."/>
            <person name="De La Haba R."/>
            <person name="Sanchez-Porro C."/>
            <person name="Ventosa A."/>
        </authorList>
    </citation>
    <scope>NUCLEOTIDE SEQUENCE [LARGE SCALE GENOMIC DNA]</scope>
    <source>
        <strain evidence="2 3">KACC 190600</strain>
    </source>
</reference>
<dbReference type="EMBL" id="JAJNDC010000005">
    <property type="protein sequence ID" value="MCW9714333.1"/>
    <property type="molecule type" value="Genomic_DNA"/>
</dbReference>
<name>A0ABT3Q2V1_9BACT</name>
<feature type="transmembrane region" description="Helical" evidence="1">
    <location>
        <begin position="5"/>
        <end position="25"/>
    </location>
</feature>
<keyword evidence="1" id="KW-1133">Transmembrane helix</keyword>
<dbReference type="PANTHER" id="PTHR39165">
    <property type="entry name" value="IG HYPOTHETICAL 17883"/>
    <property type="match status" value="1"/>
</dbReference>
<dbReference type="RefSeq" id="WP_265791548.1">
    <property type="nucleotide sequence ID" value="NZ_BAABRS010000005.1"/>
</dbReference>
<gene>
    <name evidence="2" type="ORF">LQ318_15600</name>
</gene>
<keyword evidence="1" id="KW-0812">Transmembrane</keyword>
<sequence>METILVILGGICIIAGFFGSFLPVLPGIPVTYCGLLLLQFATQPFTVQFLIIWLLIIGAIQILDNVIPAYGTKKFGGSPYGIWGSIIGMIAGLLFLPVGIIVGPLAGAFLGELIGGQSSDQALRSAVGSFMGLLANILLKVIASGMMAYYFFMHI</sequence>
<comment type="caution">
    <text evidence="2">The sequence shown here is derived from an EMBL/GenBank/DDBJ whole genome shotgun (WGS) entry which is preliminary data.</text>
</comment>
<dbReference type="InterPro" id="IPR007403">
    <property type="entry name" value="DUF456"/>
</dbReference>
<keyword evidence="3" id="KW-1185">Reference proteome</keyword>
<evidence type="ECO:0000256" key="1">
    <source>
        <dbReference type="SAM" id="Phobius"/>
    </source>
</evidence>
<dbReference type="Pfam" id="PF04306">
    <property type="entry name" value="DUF456"/>
    <property type="match status" value="1"/>
</dbReference>
<proteinExistence type="predicted"/>
<dbReference type="PANTHER" id="PTHR39165:SF1">
    <property type="entry name" value="DUF456 DOMAIN-CONTAINING PROTEIN"/>
    <property type="match status" value="1"/>
</dbReference>
<keyword evidence="1" id="KW-0472">Membrane</keyword>
<organism evidence="2 3">
    <name type="scientific">Fodinibius salicampi</name>
    <dbReference type="NCBI Taxonomy" id="1920655"/>
    <lineage>
        <taxon>Bacteria</taxon>
        <taxon>Pseudomonadati</taxon>
        <taxon>Balneolota</taxon>
        <taxon>Balneolia</taxon>
        <taxon>Balneolales</taxon>
        <taxon>Balneolaceae</taxon>
        <taxon>Fodinibius</taxon>
    </lineage>
</organism>
<feature type="transmembrane region" description="Helical" evidence="1">
    <location>
        <begin position="130"/>
        <end position="152"/>
    </location>
</feature>
<dbReference type="Proteomes" id="UP001207337">
    <property type="component" value="Unassembled WGS sequence"/>
</dbReference>
<evidence type="ECO:0000313" key="3">
    <source>
        <dbReference type="Proteomes" id="UP001207337"/>
    </source>
</evidence>